<dbReference type="EMBL" id="JAFIDN010000003">
    <property type="protein sequence ID" value="MBP3192134.1"/>
    <property type="molecule type" value="Genomic_DNA"/>
</dbReference>
<reference evidence="3" key="1">
    <citation type="submission" date="2021-02" db="EMBL/GenBank/DDBJ databases">
        <title>Natronogracilivirga saccharolytica gen. nov. sp. nov. a new anaerobic, haloalkiliphilic carbohydrate-fermenting bacterium from soda lake and proposing of Cyclonatronumiaceae fam. nov. in the phylum Balneolaeota.</title>
        <authorList>
            <person name="Zhilina T.N."/>
            <person name="Sorokin D.Y."/>
            <person name="Zavarzina D.G."/>
            <person name="Toshchakov S.V."/>
            <person name="Kublanov I.V."/>
        </authorList>
    </citation>
    <scope>NUCLEOTIDE SEQUENCE</scope>
    <source>
        <strain evidence="3">Z-1702</strain>
    </source>
</reference>
<dbReference type="InterPro" id="IPR008928">
    <property type="entry name" value="6-hairpin_glycosidase_sf"/>
</dbReference>
<evidence type="ECO:0000256" key="1">
    <source>
        <dbReference type="ARBA" id="ARBA00008558"/>
    </source>
</evidence>
<evidence type="ECO:0000313" key="3">
    <source>
        <dbReference type="EMBL" id="MBP3192134.1"/>
    </source>
</evidence>
<dbReference type="Gene3D" id="1.50.10.10">
    <property type="match status" value="1"/>
</dbReference>
<protein>
    <submittedName>
        <fullName evidence="3">AGE family epimerase/isomerase</fullName>
    </submittedName>
</protein>
<dbReference type="Pfam" id="PF07221">
    <property type="entry name" value="GlcNAc_2-epim"/>
    <property type="match status" value="1"/>
</dbReference>
<dbReference type="Proteomes" id="UP000673975">
    <property type="component" value="Unassembled WGS sequence"/>
</dbReference>
<keyword evidence="2" id="KW-0413">Isomerase</keyword>
<organism evidence="3 4">
    <name type="scientific">Natronogracilivirga saccharolytica</name>
    <dbReference type="NCBI Taxonomy" id="2812953"/>
    <lineage>
        <taxon>Bacteria</taxon>
        <taxon>Pseudomonadati</taxon>
        <taxon>Balneolota</taxon>
        <taxon>Balneolia</taxon>
        <taxon>Balneolales</taxon>
        <taxon>Cyclonatronaceae</taxon>
        <taxon>Natronogracilivirga</taxon>
    </lineage>
</organism>
<evidence type="ECO:0000256" key="2">
    <source>
        <dbReference type="ARBA" id="ARBA00023235"/>
    </source>
</evidence>
<dbReference type="AlphaFoldDB" id="A0A8J7RQL8"/>
<name>A0A8J7RQL8_9BACT</name>
<sequence>MTKDNIAAYRRQFENELFTHVVPFWEKHSPDRENGGYFNCLDRDGTVYDTRKHIWLQGRQAWMFSTLYRTVDRKQEWLDLAESGVRFLRDHARRYDGRVYFSMTADGKPVYMQRKIFSECFYTMAMAGYGHATGESPYLNEARRQLEKVWDWSKDLSKVGRPLYDGETPAQALAIPMILLNLIEEVTLGESGEYDEEIRECIRRMLLHVHKERQLVFETVAPDGSFIDNPDGRFLNPGHAIEAGWFLQHWARRLGDDELSQTAADMVRWSFRNGWDQEHGGIYYFLDSEGYSPVPLEWSMKLWWPHCEAMYAHLLNFRLFSDKADWQAFSQVTDYTFSHFPDHKLGEWYGYLDRYGHVTHRFKGGPYKGCFHVPRALLLCWQTLKEMETASG</sequence>
<comment type="similarity">
    <text evidence="1">Belongs to the N-acylglucosamine 2-epimerase family.</text>
</comment>
<gene>
    <name evidence="3" type="ORF">NATSA_05610</name>
</gene>
<evidence type="ECO:0000313" key="4">
    <source>
        <dbReference type="Proteomes" id="UP000673975"/>
    </source>
</evidence>
<proteinExistence type="inferred from homology"/>
<dbReference type="InterPro" id="IPR010819">
    <property type="entry name" value="AGE/CE"/>
</dbReference>
<dbReference type="InterPro" id="IPR012341">
    <property type="entry name" value="6hp_glycosidase-like_sf"/>
</dbReference>
<comment type="caution">
    <text evidence="3">The sequence shown here is derived from an EMBL/GenBank/DDBJ whole genome shotgun (WGS) entry which is preliminary data.</text>
</comment>
<dbReference type="FunFam" id="1.50.10.10:FF:000021">
    <property type="entry name" value="N-acylglucosamine 2-epimerase"/>
    <property type="match status" value="1"/>
</dbReference>
<accession>A0A8J7RQL8</accession>
<dbReference type="PANTHER" id="PTHR15108">
    <property type="entry name" value="N-ACYLGLUCOSAMINE-2-EPIMERASE"/>
    <property type="match status" value="1"/>
</dbReference>
<keyword evidence="4" id="KW-1185">Reference proteome</keyword>
<dbReference type="RefSeq" id="WP_210511029.1">
    <property type="nucleotide sequence ID" value="NZ_JAFIDN010000003.1"/>
</dbReference>
<dbReference type="GO" id="GO:0005975">
    <property type="term" value="P:carbohydrate metabolic process"/>
    <property type="evidence" value="ECO:0007669"/>
    <property type="project" value="InterPro"/>
</dbReference>
<dbReference type="SUPFAM" id="SSF48208">
    <property type="entry name" value="Six-hairpin glycosidases"/>
    <property type="match status" value="1"/>
</dbReference>
<dbReference type="GO" id="GO:0016853">
    <property type="term" value="F:isomerase activity"/>
    <property type="evidence" value="ECO:0007669"/>
    <property type="project" value="UniProtKB-KW"/>
</dbReference>